<evidence type="ECO:0000313" key="3">
    <source>
        <dbReference type="EMBL" id="GLS27032.1"/>
    </source>
</evidence>
<sequence length="237" mass="26040">MPVGSTVALDTTLINSRLDQQAGQLAAISTQLAVLSQTVTELKASPSKPNQSQPPSTIAPVTQANSGNTEPTKTIVGEVEWIWLQSIHMSLSARIDTGASLSSMNATDLNIYEKDGQRWARFKVTAAKNDADVIKGQDGELIVDTPVIRFTRIRKPDTQDTERRAVVKLPIRLGNLQQLTEFTLSNRKDMDYPIVIGRNFLQDLAIVDVSKKYVQPRHQLTESAGTPLFLGRATKAM</sequence>
<protein>
    <submittedName>
        <fullName evidence="3">ATP-dependent Zn protease</fullName>
    </submittedName>
</protein>
<dbReference type="SUPFAM" id="SSF50630">
    <property type="entry name" value="Acid proteases"/>
    <property type="match status" value="1"/>
</dbReference>
<dbReference type="Proteomes" id="UP001156870">
    <property type="component" value="Unassembled WGS sequence"/>
</dbReference>
<organism evidence="3 4">
    <name type="scientific">Marinibactrum halimedae</name>
    <dbReference type="NCBI Taxonomy" id="1444977"/>
    <lineage>
        <taxon>Bacteria</taxon>
        <taxon>Pseudomonadati</taxon>
        <taxon>Pseudomonadota</taxon>
        <taxon>Gammaproteobacteria</taxon>
        <taxon>Cellvibrionales</taxon>
        <taxon>Cellvibrionaceae</taxon>
        <taxon>Marinibactrum</taxon>
    </lineage>
</organism>
<dbReference type="EMBL" id="BSPD01000065">
    <property type="protein sequence ID" value="GLS27032.1"/>
    <property type="molecule type" value="Genomic_DNA"/>
</dbReference>
<evidence type="ECO:0000259" key="2">
    <source>
        <dbReference type="Pfam" id="PF05618"/>
    </source>
</evidence>
<keyword evidence="4" id="KW-1185">Reference proteome</keyword>
<gene>
    <name evidence="3" type="ORF">GCM10007877_27510</name>
</gene>
<comment type="caution">
    <text evidence="3">The sequence shown here is derived from an EMBL/GenBank/DDBJ whole genome shotgun (WGS) entry which is preliminary data.</text>
</comment>
<name>A0AA37T8Z3_9GAMM</name>
<dbReference type="Pfam" id="PF05618">
    <property type="entry name" value="Zn_protease"/>
    <property type="match status" value="1"/>
</dbReference>
<dbReference type="GO" id="GO:0008233">
    <property type="term" value="F:peptidase activity"/>
    <property type="evidence" value="ECO:0007669"/>
    <property type="project" value="UniProtKB-KW"/>
</dbReference>
<dbReference type="PANTHER" id="PTHR38037:SF2">
    <property type="entry name" value="ATP-DEPENDENT ZINC PROTEASE DOMAIN-CONTAINING PROTEIN-RELATED"/>
    <property type="match status" value="1"/>
</dbReference>
<feature type="region of interest" description="Disordered" evidence="1">
    <location>
        <begin position="43"/>
        <end position="70"/>
    </location>
</feature>
<dbReference type="PANTHER" id="PTHR38037">
    <property type="entry name" value="ZN_PROTEASE DOMAIN-CONTAINING PROTEIN"/>
    <property type="match status" value="1"/>
</dbReference>
<dbReference type="GO" id="GO:0006508">
    <property type="term" value="P:proteolysis"/>
    <property type="evidence" value="ECO:0007669"/>
    <property type="project" value="UniProtKB-KW"/>
</dbReference>
<keyword evidence="3" id="KW-0378">Hydrolase</keyword>
<feature type="domain" description="Retropepsin-like aspartic endopeptidase" evidence="2">
    <location>
        <begin position="75"/>
        <end position="218"/>
    </location>
</feature>
<accession>A0AA37T8Z3</accession>
<dbReference type="Gene3D" id="2.40.70.10">
    <property type="entry name" value="Acid Proteases"/>
    <property type="match status" value="1"/>
</dbReference>
<keyword evidence="3" id="KW-0645">Protease</keyword>
<feature type="compositionally biased region" description="Low complexity" evidence="1">
    <location>
        <begin position="45"/>
        <end position="56"/>
    </location>
</feature>
<evidence type="ECO:0000313" key="4">
    <source>
        <dbReference type="Proteomes" id="UP001156870"/>
    </source>
</evidence>
<proteinExistence type="predicted"/>
<evidence type="ECO:0000256" key="1">
    <source>
        <dbReference type="SAM" id="MobiDB-lite"/>
    </source>
</evidence>
<dbReference type="InterPro" id="IPR008503">
    <property type="entry name" value="Asp_endopeptidase"/>
</dbReference>
<dbReference type="AlphaFoldDB" id="A0AA37T8Z3"/>
<dbReference type="InterPro" id="IPR021109">
    <property type="entry name" value="Peptidase_aspartic_dom_sf"/>
</dbReference>
<feature type="compositionally biased region" description="Polar residues" evidence="1">
    <location>
        <begin position="59"/>
        <end position="70"/>
    </location>
</feature>
<reference evidence="3 4" key="1">
    <citation type="journal article" date="2014" name="Int. J. Syst. Evol. Microbiol.">
        <title>Complete genome sequence of Corynebacterium casei LMG S-19264T (=DSM 44701T), isolated from a smear-ripened cheese.</title>
        <authorList>
            <consortium name="US DOE Joint Genome Institute (JGI-PGF)"/>
            <person name="Walter F."/>
            <person name="Albersmeier A."/>
            <person name="Kalinowski J."/>
            <person name="Ruckert C."/>
        </authorList>
    </citation>
    <scope>NUCLEOTIDE SEQUENCE [LARGE SCALE GENOMIC DNA]</scope>
    <source>
        <strain evidence="3 4">NBRC 110095</strain>
    </source>
</reference>